<evidence type="ECO:0008006" key="2">
    <source>
        <dbReference type="Google" id="ProtNLM"/>
    </source>
</evidence>
<protein>
    <recommendedName>
        <fullName evidence="2">Peptidase M41 domain-containing protein</fullName>
    </recommendedName>
</protein>
<gene>
    <name evidence="1" type="ORF">NWE54_19865</name>
</gene>
<dbReference type="InterPro" id="IPR037219">
    <property type="entry name" value="Peptidase_M41-like"/>
</dbReference>
<dbReference type="SUPFAM" id="SSF140990">
    <property type="entry name" value="FtsH protease domain-like"/>
    <property type="match status" value="1"/>
</dbReference>
<dbReference type="GO" id="GO:0006508">
    <property type="term" value="P:proteolysis"/>
    <property type="evidence" value="ECO:0007669"/>
    <property type="project" value="InterPro"/>
</dbReference>
<sequence>MKQRLPDHLKELAQRVAQHEMGHYVVARAMGFRTGDVSVELTGPIDGHRGAAEITLPEPTGTMELIADYIARRVIVLYAGGAAETLPGDGAPSRAVDVERAVDIIRNPGQGAEQDHAKVRELIQVLRNVTRADTDVSDTAKVQSELDELDGQLFGRAVELVEMHAATIVGLAGNLADRIRRIGERVTLTAAYLESLSAVQEIATVEAMPAGEASESELEDRS</sequence>
<dbReference type="GO" id="GO:0004176">
    <property type="term" value="F:ATP-dependent peptidase activity"/>
    <property type="evidence" value="ECO:0007669"/>
    <property type="project" value="InterPro"/>
</dbReference>
<dbReference type="GO" id="GO:0005524">
    <property type="term" value="F:ATP binding"/>
    <property type="evidence" value="ECO:0007669"/>
    <property type="project" value="InterPro"/>
</dbReference>
<dbReference type="Gene3D" id="1.20.58.760">
    <property type="entry name" value="Peptidase M41"/>
    <property type="match status" value="1"/>
</dbReference>
<proteinExistence type="predicted"/>
<organism evidence="1">
    <name type="scientific">Bosea sp. NBC_00436</name>
    <dbReference type="NCBI Taxonomy" id="2969620"/>
    <lineage>
        <taxon>Bacteria</taxon>
        <taxon>Pseudomonadati</taxon>
        <taxon>Pseudomonadota</taxon>
        <taxon>Alphaproteobacteria</taxon>
        <taxon>Hyphomicrobiales</taxon>
        <taxon>Boseaceae</taxon>
        <taxon>Bosea</taxon>
    </lineage>
</organism>
<name>A0A9E7ZJK2_9HYPH</name>
<dbReference type="EMBL" id="CP102774">
    <property type="protein sequence ID" value="UZF86048.1"/>
    <property type="molecule type" value="Genomic_DNA"/>
</dbReference>
<evidence type="ECO:0000313" key="1">
    <source>
        <dbReference type="EMBL" id="UZF86048.1"/>
    </source>
</evidence>
<dbReference type="AlphaFoldDB" id="A0A9E7ZJK2"/>
<accession>A0A9E7ZJK2</accession>
<dbReference type="GO" id="GO:0004222">
    <property type="term" value="F:metalloendopeptidase activity"/>
    <property type="evidence" value="ECO:0007669"/>
    <property type="project" value="InterPro"/>
</dbReference>
<reference evidence="1" key="1">
    <citation type="submission" date="2022-08" db="EMBL/GenBank/DDBJ databases">
        <title>Complete Genome Sequences of 2 Bosea sp. soil isolates.</title>
        <authorList>
            <person name="Alvarez Arevalo M."/>
            <person name="Sterndorff E.B."/>
            <person name="Faurdal D."/>
            <person name="Joergensen T.S."/>
            <person name="Weber T."/>
        </authorList>
    </citation>
    <scope>NUCLEOTIDE SEQUENCE</scope>
    <source>
        <strain evidence="1">NBC_00436</strain>
    </source>
</reference>